<evidence type="ECO:0000313" key="1">
    <source>
        <dbReference type="EMBL" id="EJW88437.1"/>
    </source>
</evidence>
<protein>
    <submittedName>
        <fullName evidence="1">Uncharacterized protein</fullName>
    </submittedName>
</protein>
<proteinExistence type="predicted"/>
<sequence length="64" mass="7667">MAISHWTDDRHPIRAIHQQFIYHFPTTHCRTSPPFPSTSFYNHTYTHAHTRTHTHTHTHINTHT</sequence>
<dbReference type="AlphaFoldDB" id="J9FFL6"/>
<gene>
    <name evidence="1" type="ORF">WUBG_00650</name>
</gene>
<name>J9FFL6_WUCBA</name>
<organism evidence="1 2">
    <name type="scientific">Wuchereria bancrofti</name>
    <dbReference type="NCBI Taxonomy" id="6293"/>
    <lineage>
        <taxon>Eukaryota</taxon>
        <taxon>Metazoa</taxon>
        <taxon>Ecdysozoa</taxon>
        <taxon>Nematoda</taxon>
        <taxon>Chromadorea</taxon>
        <taxon>Rhabditida</taxon>
        <taxon>Spirurina</taxon>
        <taxon>Spiruromorpha</taxon>
        <taxon>Filarioidea</taxon>
        <taxon>Onchocercidae</taxon>
        <taxon>Wuchereria</taxon>
    </lineage>
</organism>
<reference evidence="2" key="1">
    <citation type="submission" date="2012-08" db="EMBL/GenBank/DDBJ databases">
        <title>The Genome Sequence of Wuchereria bancrofti.</title>
        <authorList>
            <person name="Nutman T.B."/>
            <person name="Fink D.L."/>
            <person name="Russ C."/>
            <person name="Young S."/>
            <person name="Zeng Q."/>
            <person name="Koehrsen M."/>
            <person name="Alvarado L."/>
            <person name="Berlin A."/>
            <person name="Chapman S.B."/>
            <person name="Chen Z."/>
            <person name="Freedman E."/>
            <person name="Gellesch M."/>
            <person name="Goldberg J."/>
            <person name="Griggs A."/>
            <person name="Gujja S."/>
            <person name="Heilman E.R."/>
            <person name="Heiman D."/>
            <person name="Hepburn T."/>
            <person name="Howarth C."/>
            <person name="Jen D."/>
            <person name="Larson L."/>
            <person name="Lewis B."/>
            <person name="Mehta T."/>
            <person name="Park D."/>
            <person name="Pearson M."/>
            <person name="Roberts A."/>
            <person name="Saif S."/>
            <person name="Shea T."/>
            <person name="Shenoy N."/>
            <person name="Sisk P."/>
            <person name="Stolte C."/>
            <person name="Sykes S."/>
            <person name="Walk T."/>
            <person name="White J."/>
            <person name="Yandava C."/>
            <person name="Haas B."/>
            <person name="Henn M.R."/>
            <person name="Nusbaum C."/>
            <person name="Birren B."/>
        </authorList>
    </citation>
    <scope>NUCLEOTIDE SEQUENCE [LARGE SCALE GENOMIC DNA]</scope>
    <source>
        <strain evidence="2">NA</strain>
    </source>
</reference>
<comment type="caution">
    <text evidence="1">The sequence shown here is derived from an EMBL/GenBank/DDBJ whole genome shotgun (WGS) entry which is preliminary data.</text>
</comment>
<dbReference type="Proteomes" id="UP000004810">
    <property type="component" value="Unassembled WGS sequence"/>
</dbReference>
<accession>J9FFL6</accession>
<evidence type="ECO:0000313" key="2">
    <source>
        <dbReference type="Proteomes" id="UP000004810"/>
    </source>
</evidence>
<dbReference type="EMBL" id="ADBV01000116">
    <property type="protein sequence ID" value="EJW88437.1"/>
    <property type="molecule type" value="Genomic_DNA"/>
</dbReference>